<dbReference type="Pfam" id="PF17755">
    <property type="entry name" value="UvrA_DNA-bind"/>
    <property type="match status" value="1"/>
</dbReference>
<dbReference type="GO" id="GO:0006289">
    <property type="term" value="P:nucleotide-excision repair"/>
    <property type="evidence" value="ECO:0007669"/>
    <property type="project" value="InterPro"/>
</dbReference>
<dbReference type="GO" id="GO:0016887">
    <property type="term" value="F:ATP hydrolysis activity"/>
    <property type="evidence" value="ECO:0007669"/>
    <property type="project" value="InterPro"/>
</dbReference>
<evidence type="ECO:0000256" key="9">
    <source>
        <dbReference type="ARBA" id="ARBA00022833"/>
    </source>
</evidence>
<evidence type="ECO:0000256" key="14">
    <source>
        <dbReference type="ARBA" id="ARBA00038000"/>
    </source>
</evidence>
<evidence type="ECO:0000259" key="17">
    <source>
        <dbReference type="PROSITE" id="PS50893"/>
    </source>
</evidence>
<keyword evidence="13" id="KW-0234">DNA repair</keyword>
<dbReference type="InterPro" id="IPR027417">
    <property type="entry name" value="P-loop_NTPase"/>
</dbReference>
<dbReference type="GO" id="GO:0004518">
    <property type="term" value="F:nuclease activity"/>
    <property type="evidence" value="ECO:0007669"/>
    <property type="project" value="UniProtKB-KW"/>
</dbReference>
<dbReference type="InterPro" id="IPR017871">
    <property type="entry name" value="ABC_transporter-like_CS"/>
</dbReference>
<keyword evidence="3" id="KW-0479">Metal-binding</keyword>
<dbReference type="GO" id="GO:0003677">
    <property type="term" value="F:DNA binding"/>
    <property type="evidence" value="ECO:0007669"/>
    <property type="project" value="UniProtKB-KW"/>
</dbReference>
<keyword evidence="2" id="KW-0963">Cytoplasm</keyword>
<dbReference type="Gene3D" id="3.40.50.300">
    <property type="entry name" value="P-loop containing nucleotide triphosphate hydrolases"/>
    <property type="match status" value="2"/>
</dbReference>
<keyword evidence="4" id="KW-0677">Repeat</keyword>
<dbReference type="Gene3D" id="1.20.1580.10">
    <property type="entry name" value="ABC transporter ATPase like domain"/>
    <property type="match status" value="2"/>
</dbReference>
<dbReference type="AlphaFoldDB" id="A0A239EH12"/>
<dbReference type="RefSeq" id="WP_089240751.1">
    <property type="nucleotide sequence ID" value="NZ_FZOK01000009.1"/>
</dbReference>
<dbReference type="InterPro" id="IPR003439">
    <property type="entry name" value="ABC_transporter-like_ATP-bd"/>
</dbReference>
<evidence type="ECO:0000256" key="2">
    <source>
        <dbReference type="ARBA" id="ARBA00022490"/>
    </source>
</evidence>
<dbReference type="PANTHER" id="PTHR43152:SF3">
    <property type="entry name" value="UVRABC SYSTEM PROTEIN A"/>
    <property type="match status" value="1"/>
</dbReference>
<dbReference type="PROSITE" id="PS50893">
    <property type="entry name" value="ABC_TRANSPORTER_2"/>
    <property type="match status" value="2"/>
</dbReference>
<evidence type="ECO:0000256" key="1">
    <source>
        <dbReference type="ARBA" id="ARBA00004496"/>
    </source>
</evidence>
<keyword evidence="10" id="KW-0067">ATP-binding</keyword>
<dbReference type="GO" id="GO:0008270">
    <property type="term" value="F:zinc ion binding"/>
    <property type="evidence" value="ECO:0007669"/>
    <property type="project" value="UniProtKB-KW"/>
</dbReference>
<dbReference type="CDD" id="cd03271">
    <property type="entry name" value="ABC_UvrA_II"/>
    <property type="match status" value="1"/>
</dbReference>
<evidence type="ECO:0000256" key="11">
    <source>
        <dbReference type="ARBA" id="ARBA00022881"/>
    </source>
</evidence>
<feature type="domain" description="ABC transporter" evidence="17">
    <location>
        <begin position="325"/>
        <end position="597"/>
    </location>
</feature>
<dbReference type="FunFam" id="1.20.1580.10:FF:000002">
    <property type="entry name" value="UvrABC system protein A"/>
    <property type="match status" value="1"/>
</dbReference>
<reference evidence="19" key="1">
    <citation type="submission" date="2017-06" db="EMBL/GenBank/DDBJ databases">
        <authorList>
            <person name="Varghese N."/>
            <person name="Submissions S."/>
        </authorList>
    </citation>
    <scope>NUCLEOTIDE SEQUENCE [LARGE SCALE GENOMIC DNA]</scope>
    <source>
        <strain evidence="19">5C</strain>
    </source>
</reference>
<dbReference type="InterPro" id="IPR013815">
    <property type="entry name" value="ATP_grasp_subdomain_1"/>
</dbReference>
<evidence type="ECO:0000256" key="13">
    <source>
        <dbReference type="ARBA" id="ARBA00023204"/>
    </source>
</evidence>
<evidence type="ECO:0000256" key="4">
    <source>
        <dbReference type="ARBA" id="ARBA00022737"/>
    </source>
</evidence>
<name>A0A239EH12_9BACT</name>
<accession>A0A239EH12</accession>
<dbReference type="Proteomes" id="UP000198480">
    <property type="component" value="Unassembled WGS sequence"/>
</dbReference>
<proteinExistence type="inferred from homology"/>
<dbReference type="OrthoDB" id="9809851at2"/>
<evidence type="ECO:0000313" key="18">
    <source>
        <dbReference type="EMBL" id="SNS43303.1"/>
    </source>
</evidence>
<organism evidence="18 19">
    <name type="scientific">Belliella buryatensis</name>
    <dbReference type="NCBI Taxonomy" id="1500549"/>
    <lineage>
        <taxon>Bacteria</taxon>
        <taxon>Pseudomonadati</taxon>
        <taxon>Bacteroidota</taxon>
        <taxon>Cytophagia</taxon>
        <taxon>Cytophagales</taxon>
        <taxon>Cyclobacteriaceae</taxon>
        <taxon>Belliella</taxon>
    </lineage>
</organism>
<sequence length="942" mass="106100">MTDPITDKQEFIEIYGAREHNLKNIDIEIPRNKLVVITGLSGSGKSSLAFDTIYAEGQRRYMESFSAYARSFLGGMERPDVDKINGLSPVISIEQKTTSKNPRSTVGTVTEIYDFMRLLYARAGEAYSYLSGHKMIRQTEDQIIEQLFENFSGKKLYILAPVVKGRKGHYRELFEQIRKMGFSKVRVDGIVLEMVPKMQVDRYKIHDIEIVIDRIIAEEEDRYRITQSLKTALQHGKGVIMLRDEEGNIHHFSKYLMDPTTGLSYDEPAPNNFSFNSPYGACQTCNGLGVIEEITKENIIPDPKLSISRGGIAPLGEYRDIWIFKKIDAILKRYKCSISTPISKLPEEVLDVLLYGDKQEVEVDSVKYPGTKWTTTFEGIINFLTKHQEGSSDKIQQWVSEYTTTKTCPDCEGYRLKKEALHFKIAEKHIGELAMMDINTLGSWFANIELRMTDRQQVIGKEVLKEIRKRIGFLLDIGLDYLSLNRPLRTLSGGEAQRIRLATQIGTQLVGVLYILDEPSIGLHQRDNVKLIKALQDLRDLGNSVIVVEHDKDMMLESDFVVDIGPGAGRHGGQIVAAGTPKEFLSQKSITAKYLSNELRIEVPKTRRKGNGEILSLKGAEGHNLKKVDLKLPLGKMICVTGVSGSGKSSLIHETLYPLLNSHFYNSKKEPLTYKEIKGLEYLDKVIEVDQSPIGRTPRSNPATYTGVFTDIRALFTELPEAKIRGYKPGRFSFNVKGGRCEDCEGAGMKLIEMDFLPDVHIPCETCKGKRYNRETLEVRFKGKSISDVLDMTVEQAVEFFEFQPKILRKIQTLNEVGLGYITLGQHATTLSGGEAQRVKLATELSKKDTGKTFYILDEPSTGLHFQDIELLMQVLNKLVDKGNTVLIIEHNLDIIKVADHIIDMGPEGGDKGGQIVIEGTPEEVAKNKKSYTAKFLKEELK</sequence>
<dbReference type="GO" id="GO:0005737">
    <property type="term" value="C:cytoplasm"/>
    <property type="evidence" value="ECO:0007669"/>
    <property type="project" value="UniProtKB-SubCell"/>
</dbReference>
<keyword evidence="11" id="KW-0267">Excision nuclease</keyword>
<protein>
    <recommendedName>
        <fullName evidence="15">UvrABC system protein A</fullName>
    </recommendedName>
    <alternativeName>
        <fullName evidence="16">Excinuclease ABC subunit A</fullName>
    </alternativeName>
</protein>
<comment type="similarity">
    <text evidence="14">Belongs to the ABC transporter superfamily. UvrA family.</text>
</comment>
<evidence type="ECO:0000256" key="16">
    <source>
        <dbReference type="ARBA" id="ARBA00042156"/>
    </source>
</evidence>
<dbReference type="Pfam" id="PF17760">
    <property type="entry name" value="UvrA_inter"/>
    <property type="match status" value="1"/>
</dbReference>
<keyword evidence="12" id="KW-0238">DNA-binding</keyword>
<evidence type="ECO:0000256" key="6">
    <source>
        <dbReference type="ARBA" id="ARBA00022763"/>
    </source>
</evidence>
<dbReference type="InterPro" id="IPR041102">
    <property type="entry name" value="UvrA_inter"/>
</dbReference>
<dbReference type="InterPro" id="IPR041552">
    <property type="entry name" value="UvrA_DNA-bd"/>
</dbReference>
<dbReference type="PROSITE" id="PS00211">
    <property type="entry name" value="ABC_TRANSPORTER_1"/>
    <property type="match status" value="2"/>
</dbReference>
<keyword evidence="19" id="KW-1185">Reference proteome</keyword>
<evidence type="ECO:0000256" key="10">
    <source>
        <dbReference type="ARBA" id="ARBA00022840"/>
    </source>
</evidence>
<dbReference type="InterPro" id="IPR004602">
    <property type="entry name" value="UvrA"/>
</dbReference>
<evidence type="ECO:0000256" key="8">
    <source>
        <dbReference type="ARBA" id="ARBA00022771"/>
    </source>
</evidence>
<evidence type="ECO:0000256" key="7">
    <source>
        <dbReference type="ARBA" id="ARBA00022769"/>
    </source>
</evidence>
<evidence type="ECO:0000256" key="5">
    <source>
        <dbReference type="ARBA" id="ARBA00022741"/>
    </source>
</evidence>
<dbReference type="NCBIfam" id="TIGR00630">
    <property type="entry name" value="uvra"/>
    <property type="match status" value="1"/>
</dbReference>
<evidence type="ECO:0000313" key="19">
    <source>
        <dbReference type="Proteomes" id="UP000198480"/>
    </source>
</evidence>
<keyword evidence="9" id="KW-0862">Zinc</keyword>
<evidence type="ECO:0000256" key="12">
    <source>
        <dbReference type="ARBA" id="ARBA00023125"/>
    </source>
</evidence>
<dbReference type="GO" id="GO:0009380">
    <property type="term" value="C:excinuclease repair complex"/>
    <property type="evidence" value="ECO:0007669"/>
    <property type="project" value="InterPro"/>
</dbReference>
<dbReference type="Gene3D" id="3.30.1490.20">
    <property type="entry name" value="ATP-grasp fold, A domain"/>
    <property type="match status" value="1"/>
</dbReference>
<feature type="domain" description="ABC transporter" evidence="17">
    <location>
        <begin position="601"/>
        <end position="938"/>
    </location>
</feature>
<comment type="subcellular location">
    <subcellularLocation>
        <location evidence="1">Cytoplasm</location>
    </subcellularLocation>
</comment>
<dbReference type="EMBL" id="FZOK01000009">
    <property type="protein sequence ID" value="SNS43303.1"/>
    <property type="molecule type" value="Genomic_DNA"/>
</dbReference>
<dbReference type="PANTHER" id="PTHR43152">
    <property type="entry name" value="UVRABC SYSTEM PROTEIN A"/>
    <property type="match status" value="1"/>
</dbReference>
<gene>
    <name evidence="18" type="ORF">SAMN06295967_109118</name>
</gene>
<keyword evidence="5" id="KW-0547">Nucleotide-binding</keyword>
<dbReference type="GO" id="GO:0005524">
    <property type="term" value="F:ATP binding"/>
    <property type="evidence" value="ECO:0007669"/>
    <property type="project" value="UniProtKB-KW"/>
</dbReference>
<keyword evidence="7" id="KW-0228">DNA excision</keyword>
<dbReference type="SUPFAM" id="SSF52540">
    <property type="entry name" value="P-loop containing nucleoside triphosphate hydrolases"/>
    <property type="match status" value="2"/>
</dbReference>
<evidence type="ECO:0000256" key="3">
    <source>
        <dbReference type="ARBA" id="ARBA00022723"/>
    </source>
</evidence>
<keyword evidence="6" id="KW-0227">DNA damage</keyword>
<keyword evidence="8" id="KW-0863">Zinc-finger</keyword>
<evidence type="ECO:0000256" key="15">
    <source>
        <dbReference type="ARBA" id="ARBA00039316"/>
    </source>
</evidence>
<dbReference type="Gene3D" id="1.10.8.280">
    <property type="entry name" value="ABC transporter ATPase domain-like"/>
    <property type="match status" value="1"/>
</dbReference>
<dbReference type="NCBIfam" id="NF001503">
    <property type="entry name" value="PRK00349.1"/>
    <property type="match status" value="1"/>
</dbReference>